<keyword evidence="9 14" id="KW-0067">ATP-binding</keyword>
<comment type="similarity">
    <text evidence="14">Belongs to the NadD family.</text>
</comment>
<evidence type="ECO:0000256" key="1">
    <source>
        <dbReference type="ARBA" id="ARBA00002324"/>
    </source>
</evidence>
<name>A0A6M4JAH5_9MOLU</name>
<proteinExistence type="inferred from homology"/>
<evidence type="ECO:0000313" key="17">
    <source>
        <dbReference type="Proteomes" id="UP000502118"/>
    </source>
</evidence>
<keyword evidence="5 14" id="KW-0548">Nucleotidyltransferase</keyword>
<evidence type="ECO:0000256" key="7">
    <source>
        <dbReference type="ARBA" id="ARBA00022741"/>
    </source>
</evidence>
<evidence type="ECO:0000259" key="15">
    <source>
        <dbReference type="PROSITE" id="PS51831"/>
    </source>
</evidence>
<evidence type="ECO:0000256" key="2">
    <source>
        <dbReference type="ARBA" id="ARBA00005019"/>
    </source>
</evidence>
<dbReference type="NCBIfam" id="TIGR00488">
    <property type="entry name" value="bis(5'-nucleosyl)-tetraphosphatase (symmetrical) YqeK"/>
    <property type="match status" value="1"/>
</dbReference>
<dbReference type="Gene3D" id="3.40.50.620">
    <property type="entry name" value="HUPs"/>
    <property type="match status" value="1"/>
</dbReference>
<gene>
    <name evidence="14" type="primary">nadD</name>
    <name evidence="16" type="ORF">HLA92_00675</name>
</gene>
<evidence type="ECO:0000256" key="4">
    <source>
        <dbReference type="ARBA" id="ARBA00022679"/>
    </source>
</evidence>
<keyword evidence="7 14" id="KW-0547">Nucleotide-binding</keyword>
<dbReference type="EMBL" id="CP053097">
    <property type="protein sequence ID" value="QJR43963.1"/>
    <property type="molecule type" value="Genomic_DNA"/>
</dbReference>
<dbReference type="SUPFAM" id="SSF109604">
    <property type="entry name" value="HD-domain/PDEase-like"/>
    <property type="match status" value="1"/>
</dbReference>
<dbReference type="SMART" id="SM00471">
    <property type="entry name" value="HDc"/>
    <property type="match status" value="1"/>
</dbReference>
<keyword evidence="4 14" id="KW-0808">Transferase</keyword>
<dbReference type="InterPro" id="IPR005249">
    <property type="entry name" value="YqeK"/>
</dbReference>
<dbReference type="Gene3D" id="1.10.3210.10">
    <property type="entry name" value="Hypothetical protein af1432"/>
    <property type="match status" value="1"/>
</dbReference>
<evidence type="ECO:0000256" key="12">
    <source>
        <dbReference type="ARBA" id="ARBA00048721"/>
    </source>
</evidence>
<evidence type="ECO:0000256" key="6">
    <source>
        <dbReference type="ARBA" id="ARBA00022723"/>
    </source>
</evidence>
<dbReference type="Pfam" id="PF01467">
    <property type="entry name" value="CTP_transf_like"/>
    <property type="match status" value="1"/>
</dbReference>
<dbReference type="NCBIfam" id="TIGR00125">
    <property type="entry name" value="cyt_tran_rel"/>
    <property type="match status" value="1"/>
</dbReference>
<dbReference type="InterPro" id="IPR014729">
    <property type="entry name" value="Rossmann-like_a/b/a_fold"/>
</dbReference>
<accession>A0A6M4JAH5</accession>
<dbReference type="PANTHER" id="PTHR39321">
    <property type="entry name" value="NICOTINATE-NUCLEOTIDE ADENYLYLTRANSFERASE-RELATED"/>
    <property type="match status" value="1"/>
</dbReference>
<evidence type="ECO:0000256" key="3">
    <source>
        <dbReference type="ARBA" id="ARBA00022642"/>
    </source>
</evidence>
<dbReference type="GO" id="GO:0005524">
    <property type="term" value="F:ATP binding"/>
    <property type="evidence" value="ECO:0007669"/>
    <property type="project" value="UniProtKB-KW"/>
</dbReference>
<dbReference type="GO" id="GO:0008803">
    <property type="term" value="F:bis(5'-nucleosyl)-tetraphosphatase (symmetrical) activity"/>
    <property type="evidence" value="ECO:0007669"/>
    <property type="project" value="UniProtKB-EC"/>
</dbReference>
<dbReference type="GO" id="GO:0009435">
    <property type="term" value="P:NAD+ biosynthetic process"/>
    <property type="evidence" value="ECO:0007669"/>
    <property type="project" value="UniProtKB-UniRule"/>
</dbReference>
<dbReference type="UniPathway" id="UPA00253">
    <property type="reaction ID" value="UER00332"/>
</dbReference>
<comment type="catalytic activity">
    <reaction evidence="13">
        <text>P(1),P(4)-bis(5'-adenosyl) tetraphosphate + H2O = 2 ADP + 2 H(+)</text>
        <dbReference type="Rhea" id="RHEA:24252"/>
        <dbReference type="ChEBI" id="CHEBI:15377"/>
        <dbReference type="ChEBI" id="CHEBI:15378"/>
        <dbReference type="ChEBI" id="CHEBI:58141"/>
        <dbReference type="ChEBI" id="CHEBI:456216"/>
        <dbReference type="EC" id="3.6.1.41"/>
    </reaction>
</comment>
<evidence type="ECO:0000256" key="10">
    <source>
        <dbReference type="ARBA" id="ARBA00023004"/>
    </source>
</evidence>
<reference evidence="16 17" key="1">
    <citation type="submission" date="2020-05" db="EMBL/GenBank/DDBJ databases">
        <title>Novel Mycoplasma species detected in Mirounga angustirostris (northern elephant seal) from the USA.</title>
        <authorList>
            <person name="Volokhov D.V."/>
        </authorList>
    </citation>
    <scope>NUCLEOTIDE SEQUENCE [LARGE SCALE GENOMIC DNA]</scope>
    <source>
        <strain evidence="16 17">Mirounga ES2806-NAS</strain>
    </source>
</reference>
<dbReference type="KEGG" id="mmio:HLA92_00675"/>
<dbReference type="CDD" id="cd00077">
    <property type="entry name" value="HDc"/>
    <property type="match status" value="1"/>
</dbReference>
<evidence type="ECO:0000256" key="8">
    <source>
        <dbReference type="ARBA" id="ARBA00022801"/>
    </source>
</evidence>
<dbReference type="NCBIfam" id="TIGR00482">
    <property type="entry name" value="nicotinate (nicotinamide) nucleotide adenylyltransferase"/>
    <property type="match status" value="1"/>
</dbReference>
<dbReference type="NCBIfam" id="NF005519">
    <property type="entry name" value="PRK07152.1"/>
    <property type="match status" value="1"/>
</dbReference>
<dbReference type="PROSITE" id="PS51831">
    <property type="entry name" value="HD"/>
    <property type="match status" value="1"/>
</dbReference>
<keyword evidence="17" id="KW-1185">Reference proteome</keyword>
<dbReference type="InterPro" id="IPR004821">
    <property type="entry name" value="Cyt_trans-like"/>
</dbReference>
<evidence type="ECO:0000256" key="11">
    <source>
        <dbReference type="ARBA" id="ARBA00023027"/>
    </source>
</evidence>
<dbReference type="Proteomes" id="UP000502118">
    <property type="component" value="Chromosome"/>
</dbReference>
<keyword evidence="11 14" id="KW-0520">NAD</keyword>
<evidence type="ECO:0000313" key="16">
    <source>
        <dbReference type="EMBL" id="QJR43963.1"/>
    </source>
</evidence>
<evidence type="ECO:0000256" key="14">
    <source>
        <dbReference type="HAMAP-Rule" id="MF_00244"/>
    </source>
</evidence>
<dbReference type="HAMAP" id="MF_00244">
    <property type="entry name" value="NaMN_adenylyltr"/>
    <property type="match status" value="1"/>
</dbReference>
<dbReference type="GO" id="GO:0004515">
    <property type="term" value="F:nicotinate-nucleotide adenylyltransferase activity"/>
    <property type="evidence" value="ECO:0007669"/>
    <property type="project" value="UniProtKB-UniRule"/>
</dbReference>
<comment type="catalytic activity">
    <reaction evidence="12 14">
        <text>nicotinate beta-D-ribonucleotide + ATP + H(+) = deamido-NAD(+) + diphosphate</text>
        <dbReference type="Rhea" id="RHEA:22860"/>
        <dbReference type="ChEBI" id="CHEBI:15378"/>
        <dbReference type="ChEBI" id="CHEBI:30616"/>
        <dbReference type="ChEBI" id="CHEBI:33019"/>
        <dbReference type="ChEBI" id="CHEBI:57502"/>
        <dbReference type="ChEBI" id="CHEBI:58437"/>
        <dbReference type="EC" id="2.7.7.18"/>
    </reaction>
</comment>
<evidence type="ECO:0000256" key="13">
    <source>
        <dbReference type="ARBA" id="ARBA00049417"/>
    </source>
</evidence>
<dbReference type="SUPFAM" id="SSF52374">
    <property type="entry name" value="Nucleotidylyl transferase"/>
    <property type="match status" value="1"/>
</dbReference>
<keyword evidence="3 14" id="KW-0662">Pyridine nucleotide biosynthesis</keyword>
<dbReference type="GO" id="GO:0046872">
    <property type="term" value="F:metal ion binding"/>
    <property type="evidence" value="ECO:0007669"/>
    <property type="project" value="UniProtKB-KW"/>
</dbReference>
<protein>
    <recommendedName>
        <fullName evidence="14">Probable nicotinate-nucleotide adenylyltransferase</fullName>
        <ecNumber evidence="14">2.7.7.18</ecNumber>
    </recommendedName>
    <alternativeName>
        <fullName evidence="14">Deamido-NAD(+) diphosphorylase</fullName>
    </alternativeName>
    <alternativeName>
        <fullName evidence="14">Deamido-NAD(+) pyrophosphorylase</fullName>
    </alternativeName>
    <alternativeName>
        <fullName evidence="14">Nicotinate mononucleotide adenylyltransferase</fullName>
        <shortName evidence="14">NaMN adenylyltransferase</shortName>
    </alternativeName>
</protein>
<keyword evidence="10" id="KW-0408">Iron</keyword>
<comment type="pathway">
    <text evidence="2 14">Cofactor biosynthesis; NAD(+) biosynthesis; deamido-NAD(+) from nicotinate D-ribonucleotide: step 1/1.</text>
</comment>
<dbReference type="InterPro" id="IPR003607">
    <property type="entry name" value="HD/PDEase_dom"/>
</dbReference>
<evidence type="ECO:0000256" key="9">
    <source>
        <dbReference type="ARBA" id="ARBA00022840"/>
    </source>
</evidence>
<dbReference type="RefSeq" id="WP_171112536.1">
    <property type="nucleotide sequence ID" value="NZ_CP053097.1"/>
</dbReference>
<keyword evidence="8" id="KW-0378">Hydrolase</keyword>
<dbReference type="InterPro" id="IPR005248">
    <property type="entry name" value="NadD/NMNAT"/>
</dbReference>
<dbReference type="CDD" id="cd02165">
    <property type="entry name" value="NMNAT"/>
    <property type="match status" value="1"/>
</dbReference>
<organism evidence="16 17">
    <name type="scientific">Mycoplasma miroungirhinis</name>
    <dbReference type="NCBI Taxonomy" id="754516"/>
    <lineage>
        <taxon>Bacteria</taxon>
        <taxon>Bacillati</taxon>
        <taxon>Mycoplasmatota</taxon>
        <taxon>Mollicutes</taxon>
        <taxon>Mycoplasmataceae</taxon>
        <taxon>Mycoplasma</taxon>
    </lineage>
</organism>
<dbReference type="PANTHER" id="PTHR39321:SF3">
    <property type="entry name" value="PHOSPHOPANTETHEINE ADENYLYLTRANSFERASE"/>
    <property type="match status" value="1"/>
</dbReference>
<dbReference type="EC" id="2.7.7.18" evidence="14"/>
<evidence type="ECO:0000256" key="5">
    <source>
        <dbReference type="ARBA" id="ARBA00022695"/>
    </source>
</evidence>
<feature type="domain" description="HD" evidence="15">
    <location>
        <begin position="194"/>
        <end position="306"/>
    </location>
</feature>
<dbReference type="Pfam" id="PF01966">
    <property type="entry name" value="HD"/>
    <property type="match status" value="1"/>
</dbReference>
<dbReference type="InterPro" id="IPR006674">
    <property type="entry name" value="HD_domain"/>
</dbReference>
<sequence>MKIGLYGGTFDPITKGHIKIAKHAIENLGLDKLIFIPVYVNPFKTKQKSVDCNHRYNMIQLILEDKMEVSAFEINKKGPSYTIDTLRYFKNKFPNDKLYFLFGSDNLDTIHKWENVDEFNDLVELVCYRRSDNINKANLKKYHIKIMNNTLYNFSSTDYRQGNIEMVTKDVQNYIAENYLYFDDILRNTLSVNRYKHCKQTAEFASKLAIYLNYSQKIAYYAGLLHDITKEWSIDTHRNFLKKYNVNDKDVNDHELHQLTGYLYLKNILLIKNKELLNAIKHHTTLTYSMTTLAKIIYVADKICMGRAWKGIQRYRNMVFNNFDEGYKNLVLKIWNYYKDNNYSLTNEQNNIYEYNIKNNE</sequence>
<dbReference type="AlphaFoldDB" id="A0A6M4JAH5"/>
<keyword evidence="6" id="KW-0479">Metal-binding</keyword>
<comment type="function">
    <text evidence="1 14">Catalyzes the reversible adenylation of nicotinate mononucleotide (NaMN) to nicotinic acid adenine dinucleotide (NaAD).</text>
</comment>